<dbReference type="GO" id="GO:0005737">
    <property type="term" value="C:cytoplasm"/>
    <property type="evidence" value="ECO:0007669"/>
    <property type="project" value="TreeGrafter"/>
</dbReference>
<dbReference type="PANTHER" id="PTHR30143:SF0">
    <property type="entry name" value="2-KETO-4-PENTENOATE HYDRATASE"/>
    <property type="match status" value="1"/>
</dbReference>
<dbReference type="AlphaFoldDB" id="W9GN10"/>
<dbReference type="InterPro" id="IPR036663">
    <property type="entry name" value="Fumarylacetoacetase_C_sf"/>
</dbReference>
<comment type="caution">
    <text evidence="3">The sequence shown here is derived from an EMBL/GenBank/DDBJ whole genome shotgun (WGS) entry which is preliminary data.</text>
</comment>
<dbReference type="EMBL" id="AWQS01000007">
    <property type="protein sequence ID" value="EWT07646.1"/>
    <property type="molecule type" value="Genomic_DNA"/>
</dbReference>
<accession>W9GN10</accession>
<sequence length="279" mass="28962">MPDTQTTASDLVTAAVERLTAAAESGVPCAPVRDLIGTDDVSVAYAVQQQLTRGRLAAGARVVGHKIGLTSPAVQQQLGVDQPDFGVLFDDMDVTTGSEGGAGVVPSGRLIQPKVEAEIAFVLGADLDDPDLDDPDRGPAIVRAAVDHEVAAIEVVDSRVEGWDIRITDTVADNASSGLFVLGGQRRKLAEVEPADTPMRLYRNDELVSEGTGAACLGDPLTALLWLARTARNHGDPLRSGQVVLSGALGPMVPALPGDVVRAEISGLGTVAVTFANEE</sequence>
<organism evidence="3 4">
    <name type="scientific">Intrasporangium chromatireducens Q5-1</name>
    <dbReference type="NCBI Taxonomy" id="584657"/>
    <lineage>
        <taxon>Bacteria</taxon>
        <taxon>Bacillati</taxon>
        <taxon>Actinomycetota</taxon>
        <taxon>Actinomycetes</taxon>
        <taxon>Micrococcales</taxon>
        <taxon>Intrasporangiaceae</taxon>
        <taxon>Intrasporangium</taxon>
    </lineage>
</organism>
<protein>
    <submittedName>
        <fullName evidence="3">2-keto-4-pentenoate hydratase</fullName>
    </submittedName>
</protein>
<keyword evidence="1" id="KW-0456">Lyase</keyword>
<keyword evidence="4" id="KW-1185">Reference proteome</keyword>
<evidence type="ECO:0000313" key="4">
    <source>
        <dbReference type="Proteomes" id="UP000019494"/>
    </source>
</evidence>
<gene>
    <name evidence="3" type="ORF">N864_03440</name>
</gene>
<dbReference type="PANTHER" id="PTHR30143">
    <property type="entry name" value="ACID HYDRATASE"/>
    <property type="match status" value="1"/>
</dbReference>
<evidence type="ECO:0000256" key="1">
    <source>
        <dbReference type="ARBA" id="ARBA00023239"/>
    </source>
</evidence>
<proteinExistence type="predicted"/>
<feature type="domain" description="Fumarylacetoacetase-like C-terminal" evidence="2">
    <location>
        <begin position="99"/>
        <end position="274"/>
    </location>
</feature>
<dbReference type="PATRIC" id="fig|584657.3.peg.399"/>
<dbReference type="Pfam" id="PF01557">
    <property type="entry name" value="FAA_hydrolase"/>
    <property type="match status" value="1"/>
</dbReference>
<dbReference type="RefSeq" id="WP_034712849.1">
    <property type="nucleotide sequence ID" value="NZ_AWQS01000007.1"/>
</dbReference>
<dbReference type="InterPro" id="IPR050772">
    <property type="entry name" value="Hydratase-Decarb/MhpD_sf"/>
</dbReference>
<reference evidence="4" key="1">
    <citation type="submission" date="2013-08" db="EMBL/GenBank/DDBJ databases">
        <title>Intrasporangium oryzae NRRL B-24470.</title>
        <authorList>
            <person name="Liu H."/>
            <person name="Wang G."/>
        </authorList>
    </citation>
    <scope>NUCLEOTIDE SEQUENCE [LARGE SCALE GENOMIC DNA]</scope>
    <source>
        <strain evidence="4">Q5-1</strain>
    </source>
</reference>
<name>W9GN10_9MICO</name>
<dbReference type="Proteomes" id="UP000019494">
    <property type="component" value="Unassembled WGS sequence"/>
</dbReference>
<dbReference type="SUPFAM" id="SSF56529">
    <property type="entry name" value="FAH"/>
    <property type="match status" value="1"/>
</dbReference>
<dbReference type="InterPro" id="IPR011234">
    <property type="entry name" value="Fumarylacetoacetase-like_C"/>
</dbReference>
<dbReference type="OrthoDB" id="9792137at2"/>
<dbReference type="Gene3D" id="3.90.850.10">
    <property type="entry name" value="Fumarylacetoacetase-like, C-terminal domain"/>
    <property type="match status" value="1"/>
</dbReference>
<evidence type="ECO:0000259" key="2">
    <source>
        <dbReference type="Pfam" id="PF01557"/>
    </source>
</evidence>
<dbReference type="GO" id="GO:0008684">
    <property type="term" value="F:2-oxopent-4-enoate hydratase activity"/>
    <property type="evidence" value="ECO:0007669"/>
    <property type="project" value="TreeGrafter"/>
</dbReference>
<evidence type="ECO:0000313" key="3">
    <source>
        <dbReference type="EMBL" id="EWT07646.1"/>
    </source>
</evidence>